<keyword evidence="1" id="KW-1133">Transmembrane helix</keyword>
<dbReference type="STRING" id="686624.SAMN04488242_2517"/>
<proteinExistence type="predicted"/>
<organism evidence="2 3">
    <name type="scientific">Tessaracoccus oleiagri</name>
    <dbReference type="NCBI Taxonomy" id="686624"/>
    <lineage>
        <taxon>Bacteria</taxon>
        <taxon>Bacillati</taxon>
        <taxon>Actinomycetota</taxon>
        <taxon>Actinomycetes</taxon>
        <taxon>Propionibacteriales</taxon>
        <taxon>Propionibacteriaceae</taxon>
        <taxon>Tessaracoccus</taxon>
    </lineage>
</organism>
<evidence type="ECO:0000256" key="1">
    <source>
        <dbReference type="SAM" id="Phobius"/>
    </source>
</evidence>
<accession>A0A1G9MAX7</accession>
<dbReference type="AlphaFoldDB" id="A0A1G9MAX7"/>
<dbReference type="Proteomes" id="UP000199475">
    <property type="component" value="Unassembled WGS sequence"/>
</dbReference>
<feature type="transmembrane region" description="Helical" evidence="1">
    <location>
        <begin position="6"/>
        <end position="27"/>
    </location>
</feature>
<protein>
    <recommendedName>
        <fullName evidence="4">DUF948 domain-containing protein</fullName>
    </recommendedName>
</protein>
<keyword evidence="3" id="KW-1185">Reference proteome</keyword>
<name>A0A1G9MAX7_9ACTN</name>
<dbReference type="InterPro" id="IPR009293">
    <property type="entry name" value="UPF0478"/>
</dbReference>
<dbReference type="RefSeq" id="WP_176761772.1">
    <property type="nucleotide sequence ID" value="NZ_FNGP01000005.1"/>
</dbReference>
<dbReference type="Pfam" id="PF06103">
    <property type="entry name" value="DUF948"/>
    <property type="match status" value="1"/>
</dbReference>
<evidence type="ECO:0000313" key="3">
    <source>
        <dbReference type="Proteomes" id="UP000199475"/>
    </source>
</evidence>
<evidence type="ECO:0000313" key="2">
    <source>
        <dbReference type="EMBL" id="SDL71442.1"/>
    </source>
</evidence>
<keyword evidence="1" id="KW-0812">Transmembrane</keyword>
<keyword evidence="1" id="KW-0472">Membrane</keyword>
<reference evidence="2 3" key="1">
    <citation type="submission" date="2016-10" db="EMBL/GenBank/DDBJ databases">
        <authorList>
            <person name="de Groot N.N."/>
        </authorList>
    </citation>
    <scope>NUCLEOTIDE SEQUENCE [LARGE SCALE GENOMIC DNA]</scope>
    <source>
        <strain evidence="2 3">CGMCC 1.9159</strain>
    </source>
</reference>
<dbReference type="EMBL" id="FNGP01000005">
    <property type="protein sequence ID" value="SDL71442.1"/>
    <property type="molecule type" value="Genomic_DNA"/>
</dbReference>
<gene>
    <name evidence="2" type="ORF">SAMN04488242_2517</name>
</gene>
<sequence>MSVAELAAMVAAIALCVLVALVAVPLIKLNKTLDEARELLGRVGDRAVPLLDDLRVTVASANAELDRIGTVTEDAGKVAAHAADVSEDAAQFSNLMGAVFRKPLVKTAAFSYGVRKAIQGTRQ</sequence>
<evidence type="ECO:0008006" key="4">
    <source>
        <dbReference type="Google" id="ProtNLM"/>
    </source>
</evidence>